<dbReference type="GO" id="GO:0002143">
    <property type="term" value="P:tRNA wobble position uridine thiolation"/>
    <property type="evidence" value="ECO:0007669"/>
    <property type="project" value="TreeGrafter"/>
</dbReference>
<keyword evidence="1 6" id="KW-0963">Cytoplasm</keyword>
<keyword evidence="2 6" id="KW-0820">tRNA-binding</keyword>
<dbReference type="EC" id="2.7.7.-" evidence="6"/>
<evidence type="ECO:0000256" key="7">
    <source>
        <dbReference type="SAM" id="MobiDB-lite"/>
    </source>
</evidence>
<dbReference type="InterPro" id="IPR011063">
    <property type="entry name" value="TilS/TtcA_N"/>
</dbReference>
<dbReference type="HAMAP" id="MF_03053">
    <property type="entry name" value="CTU1"/>
    <property type="match status" value="1"/>
</dbReference>
<dbReference type="Proteomes" id="UP000594261">
    <property type="component" value="Chromosome 2"/>
</dbReference>
<evidence type="ECO:0000256" key="4">
    <source>
        <dbReference type="ARBA" id="ARBA00022694"/>
    </source>
</evidence>
<feature type="region of interest" description="Disordered" evidence="7">
    <location>
        <begin position="466"/>
        <end position="500"/>
    </location>
</feature>
<dbReference type="OMA" id="QCSICES"/>
<dbReference type="Pfam" id="PF01171">
    <property type="entry name" value="ATP_bind_3"/>
    <property type="match status" value="1"/>
</dbReference>
<comment type="subcellular location">
    <subcellularLocation>
        <location evidence="6">Cytoplasm</location>
    </subcellularLocation>
</comment>
<dbReference type="PANTHER" id="PTHR11807">
    <property type="entry name" value="ATPASES OF THE PP SUPERFAMILY-RELATED"/>
    <property type="match status" value="1"/>
</dbReference>
<keyword evidence="5 6" id="KW-0694">RNA-binding</keyword>
<organism evidence="10 11">
    <name type="scientific">Quercus lobata</name>
    <name type="common">Valley oak</name>
    <dbReference type="NCBI Taxonomy" id="97700"/>
    <lineage>
        <taxon>Eukaryota</taxon>
        <taxon>Viridiplantae</taxon>
        <taxon>Streptophyta</taxon>
        <taxon>Embryophyta</taxon>
        <taxon>Tracheophyta</taxon>
        <taxon>Spermatophyta</taxon>
        <taxon>Magnoliopsida</taxon>
        <taxon>eudicotyledons</taxon>
        <taxon>Gunneridae</taxon>
        <taxon>Pentapetalae</taxon>
        <taxon>rosids</taxon>
        <taxon>fabids</taxon>
        <taxon>Fagales</taxon>
        <taxon>Fagaceae</taxon>
        <taxon>Quercus</taxon>
    </lineage>
</organism>
<feature type="domain" description="tRNA(Ile)-lysidine/2-thiocytidine synthase N-terminal" evidence="8">
    <location>
        <begin position="178"/>
        <end position="340"/>
    </location>
</feature>
<protein>
    <recommendedName>
        <fullName evidence="6">Cytoplasmic tRNA 2-thiolation protein 1</fullName>
        <ecNumber evidence="6">2.7.7.-</ecNumber>
    </recommendedName>
    <alternativeName>
        <fullName evidence="6">Cytoplasmic tRNA adenylyltransferase 1</fullName>
    </alternativeName>
</protein>
<sequence length="500" mass="57221">MELKFTSKSLQRQAKKCEKEEKSEKLKIKKAMEKGNIDGARIYAENTIRKRTAQMNYLRLASRLDAVVARLDTQAKIALIYFKEILSMKWTLSISKRNGEDLDPGNDRVRKIEMEKGEEEKPTKAGSRLCCICNQRRAALKRPKTLQQICRECFYEVFEEEIHQVIVENQLFKPGERVAIGASGGKDSTVLAYILSELNRRHNYGLDLFLLSVDEGITGYRDDSLETVKRNEIQYGLPLKIVSYKDLYGWTMDEIVKMIGLKNNCTFCGVFRRQALDRGAALLKVDKVATGHNADDIAETVLLNILRGDIARLSRCTSIVTGEDGPIPRCKPFKYTYEKEIVIYPYIHVCIFQEAGLFLHRMTYLACFYQTLNSFLQLNKLQYLFASIYSPNAYRGFAREFIKDLERIRPRAILDIIQSGEDFRISTFTKMPEQGTCERCGYISSQKWCKACVLLEGLNRGLPKLGIGRSRGPNNDRKKGTKETNEAKSIESKQCGTLDF</sequence>
<evidence type="ECO:0000259" key="9">
    <source>
        <dbReference type="Pfam" id="PF16503"/>
    </source>
</evidence>
<dbReference type="GO" id="GO:0032447">
    <property type="term" value="P:protein urmylation"/>
    <property type="evidence" value="ECO:0007669"/>
    <property type="project" value="UniProtKB-UniRule"/>
</dbReference>
<accession>A0A7N2KT34</accession>
<feature type="compositionally biased region" description="Basic and acidic residues" evidence="7">
    <location>
        <begin position="474"/>
        <end position="491"/>
    </location>
</feature>
<dbReference type="GO" id="GO:0016779">
    <property type="term" value="F:nucleotidyltransferase activity"/>
    <property type="evidence" value="ECO:0007669"/>
    <property type="project" value="UniProtKB-UniRule"/>
</dbReference>
<comment type="similarity">
    <text evidence="6">Belongs to the TtcA family. CTU1/NCS6/ATPBD3 subfamily.</text>
</comment>
<keyword evidence="3 6" id="KW-0808">Transferase</keyword>
<evidence type="ECO:0000259" key="8">
    <source>
        <dbReference type="Pfam" id="PF01171"/>
    </source>
</evidence>
<evidence type="ECO:0000256" key="3">
    <source>
        <dbReference type="ARBA" id="ARBA00022679"/>
    </source>
</evidence>
<dbReference type="AlphaFoldDB" id="A0A7N2KT34"/>
<reference evidence="10" key="2">
    <citation type="submission" date="2021-01" db="UniProtKB">
        <authorList>
            <consortium name="EnsemblPlants"/>
        </authorList>
    </citation>
    <scope>IDENTIFICATION</scope>
</reference>
<comment type="pathway">
    <text evidence="6">tRNA modification; 5-methoxycarbonylmethyl-2-thiouridine-tRNA biosynthesis.</text>
</comment>
<evidence type="ECO:0000256" key="6">
    <source>
        <dbReference type="HAMAP-Rule" id="MF_03053"/>
    </source>
</evidence>
<dbReference type="InterPro" id="IPR014729">
    <property type="entry name" value="Rossmann-like_a/b/a_fold"/>
</dbReference>
<evidence type="ECO:0000256" key="5">
    <source>
        <dbReference type="ARBA" id="ARBA00022884"/>
    </source>
</evidence>
<dbReference type="SUPFAM" id="SSF52402">
    <property type="entry name" value="Adenine nucleotide alpha hydrolases-like"/>
    <property type="match status" value="1"/>
</dbReference>
<dbReference type="PANTHER" id="PTHR11807:SF12">
    <property type="entry name" value="CYTOPLASMIC TRNA 2-THIOLATION PROTEIN 1"/>
    <property type="match status" value="1"/>
</dbReference>
<dbReference type="UniPathway" id="UPA00988"/>
<dbReference type="GO" id="GO:0000049">
    <property type="term" value="F:tRNA binding"/>
    <property type="evidence" value="ECO:0007669"/>
    <property type="project" value="UniProtKB-UniRule"/>
</dbReference>
<dbReference type="Gene3D" id="3.40.50.620">
    <property type="entry name" value="HUPs"/>
    <property type="match status" value="2"/>
</dbReference>
<dbReference type="GO" id="GO:0005739">
    <property type="term" value="C:mitochondrion"/>
    <property type="evidence" value="ECO:0007669"/>
    <property type="project" value="TreeGrafter"/>
</dbReference>
<evidence type="ECO:0000313" key="11">
    <source>
        <dbReference type="Proteomes" id="UP000594261"/>
    </source>
</evidence>
<dbReference type="Gene3D" id="6.10.140.1230">
    <property type="match status" value="1"/>
</dbReference>
<dbReference type="InterPro" id="IPR056369">
    <property type="entry name" value="CTU1-like_ATP-bd"/>
</dbReference>
<dbReference type="InterPro" id="IPR000541">
    <property type="entry name" value="Ncs6/Tuc1/Ctu1"/>
</dbReference>
<keyword evidence="4 6" id="KW-0819">tRNA processing</keyword>
<proteinExistence type="inferred from homology"/>
<comment type="function">
    <text evidence="6">Plays a central role in 2-thiolation of mcm(5)S(2)U at tRNA wobble positions of tRNA(Lys), tRNA(Glu) and tRNA(Gln). Directly binds tRNAs and probably acts by catalyzing adenylation of tRNAs, an intermediate required for 2-thiolation. It is unclear whether it acts as a sulfurtransferase that transfers sulfur from thiocarboxylated URM1 onto the uridine of tRNAs at wobble position.</text>
</comment>
<reference evidence="11" key="1">
    <citation type="journal article" date="2016" name="G3 (Bethesda)">
        <title>First Draft Assembly and Annotation of the Genome of a California Endemic Oak Quercus lobata Nee (Fagaceae).</title>
        <authorList>
            <person name="Sork V.L."/>
            <person name="Fitz-Gibbon S.T."/>
            <person name="Puiu D."/>
            <person name="Crepeau M."/>
            <person name="Gugger P.F."/>
            <person name="Sherman R."/>
            <person name="Stevens K."/>
            <person name="Langley C.H."/>
            <person name="Pellegrini M."/>
            <person name="Salzberg S.L."/>
        </authorList>
    </citation>
    <scope>NUCLEOTIDE SEQUENCE [LARGE SCALE GENOMIC DNA]</scope>
    <source>
        <strain evidence="11">cv. SW786</strain>
    </source>
</reference>
<dbReference type="InParanoid" id="A0A7N2KT34"/>
<evidence type="ECO:0000256" key="1">
    <source>
        <dbReference type="ARBA" id="ARBA00022490"/>
    </source>
</evidence>
<evidence type="ECO:0000256" key="2">
    <source>
        <dbReference type="ARBA" id="ARBA00022555"/>
    </source>
</evidence>
<dbReference type="FunCoup" id="A0A7N2KT34">
    <property type="interactions" value="2708"/>
</dbReference>
<dbReference type="InterPro" id="IPR032442">
    <property type="entry name" value="CTU1_C"/>
</dbReference>
<dbReference type="Gramene" id="QL02p013578:mrna">
    <property type="protein sequence ID" value="QL02p013578:mrna"/>
    <property type="gene ID" value="QL02p013578"/>
</dbReference>
<evidence type="ECO:0000313" key="10">
    <source>
        <dbReference type="EnsemblPlants" id="QL02p013578:mrna"/>
    </source>
</evidence>
<dbReference type="CDD" id="cd01713">
    <property type="entry name" value="CTU1-like"/>
    <property type="match status" value="1"/>
</dbReference>
<name>A0A7N2KT34_QUELO</name>
<dbReference type="GO" id="GO:0002144">
    <property type="term" value="C:cytosolic tRNA wobble base thiouridylase complex"/>
    <property type="evidence" value="ECO:0007669"/>
    <property type="project" value="TreeGrafter"/>
</dbReference>
<dbReference type="Pfam" id="PF16503">
    <property type="entry name" value="zn-ribbon_14"/>
    <property type="match status" value="1"/>
</dbReference>
<gene>
    <name evidence="6" type="primary">NCS6</name>
    <name evidence="6" type="synonym">CTU1</name>
</gene>
<keyword evidence="11" id="KW-1185">Reference proteome</keyword>
<dbReference type="EnsemblPlants" id="QL02p013578:mrna">
    <property type="protein sequence ID" value="QL02p013578:mrna"/>
    <property type="gene ID" value="QL02p013578"/>
</dbReference>
<feature type="domain" description="Cytoplasmic tRNA 2-thiolation protein 1 C-terminal" evidence="9">
    <location>
        <begin position="435"/>
        <end position="465"/>
    </location>
</feature>